<evidence type="ECO:0000256" key="7">
    <source>
        <dbReference type="ARBA" id="ARBA00022989"/>
    </source>
</evidence>
<keyword evidence="9" id="KW-0456">Lyase</keyword>
<keyword evidence="10" id="KW-0141">cGMP biosynthesis</keyword>
<proteinExistence type="predicted"/>
<dbReference type="InterPro" id="IPR011009">
    <property type="entry name" value="Kinase-like_dom_sf"/>
</dbReference>
<dbReference type="EC" id="4.6.1.2" evidence="2"/>
<dbReference type="SMART" id="SM00044">
    <property type="entry name" value="CYCc"/>
    <property type="match status" value="1"/>
</dbReference>
<dbReference type="SUPFAM" id="SSF55073">
    <property type="entry name" value="Nucleotide cyclase"/>
    <property type="match status" value="1"/>
</dbReference>
<dbReference type="InterPro" id="IPR001245">
    <property type="entry name" value="Ser-Thr/Tyr_kinase_cat_dom"/>
</dbReference>
<comment type="subcellular location">
    <subcellularLocation>
        <location evidence="1">Membrane</location>
        <topology evidence="1">Single-pass membrane protein</topology>
    </subcellularLocation>
</comment>
<keyword evidence="17" id="KW-0675">Receptor</keyword>
<dbReference type="Pfam" id="PF12974">
    <property type="entry name" value="Phosphonate-bd"/>
    <property type="match status" value="1"/>
</dbReference>
<dbReference type="PROSITE" id="PS50125">
    <property type="entry name" value="GUANYLATE_CYCLASE_2"/>
    <property type="match status" value="1"/>
</dbReference>
<reference evidence="17" key="1">
    <citation type="submission" date="2020-06" db="EMBL/GenBank/DDBJ databases">
        <authorList>
            <consortium name="Plant Systems Biology data submission"/>
        </authorList>
    </citation>
    <scope>NUCLEOTIDE SEQUENCE</scope>
    <source>
        <strain evidence="17">D6</strain>
    </source>
</reference>
<dbReference type="PROSITE" id="PS00108">
    <property type="entry name" value="PROTEIN_KINASE_ST"/>
    <property type="match status" value="1"/>
</dbReference>
<feature type="compositionally biased region" description="Polar residues" evidence="13">
    <location>
        <begin position="1403"/>
        <end position="1413"/>
    </location>
</feature>
<dbReference type="InterPro" id="IPR000719">
    <property type="entry name" value="Prot_kinase_dom"/>
</dbReference>
<keyword evidence="3" id="KW-0723">Serine/threonine-protein kinase</keyword>
<comment type="caution">
    <text evidence="17">The sequence shown here is derived from an EMBL/GenBank/DDBJ whole genome shotgun (WGS) entry which is preliminary data.</text>
</comment>
<dbReference type="Gene3D" id="3.40.190.10">
    <property type="entry name" value="Periplasmic binding protein-like II"/>
    <property type="match status" value="1"/>
</dbReference>
<dbReference type="GO" id="GO:0005524">
    <property type="term" value="F:ATP binding"/>
    <property type="evidence" value="ECO:0007669"/>
    <property type="project" value="UniProtKB-UniRule"/>
</dbReference>
<evidence type="ECO:0000256" key="9">
    <source>
        <dbReference type="ARBA" id="ARBA00023239"/>
    </source>
</evidence>
<evidence type="ECO:0000256" key="13">
    <source>
        <dbReference type="SAM" id="MobiDB-lite"/>
    </source>
</evidence>
<evidence type="ECO:0000256" key="4">
    <source>
        <dbReference type="ARBA" id="ARBA00022692"/>
    </source>
</evidence>
<dbReference type="GO" id="GO:0004383">
    <property type="term" value="F:guanylate cyclase activity"/>
    <property type="evidence" value="ECO:0007669"/>
    <property type="project" value="UniProtKB-EC"/>
</dbReference>
<dbReference type="OrthoDB" id="39098at2759"/>
<dbReference type="GO" id="GO:0001653">
    <property type="term" value="F:peptide receptor activity"/>
    <property type="evidence" value="ECO:0007669"/>
    <property type="project" value="TreeGrafter"/>
</dbReference>
<dbReference type="PROSITE" id="PS50011">
    <property type="entry name" value="PROTEIN_KINASE_DOM"/>
    <property type="match status" value="1"/>
</dbReference>
<evidence type="ECO:0000259" key="15">
    <source>
        <dbReference type="PROSITE" id="PS50011"/>
    </source>
</evidence>
<dbReference type="Proteomes" id="UP001153069">
    <property type="component" value="Unassembled WGS sequence"/>
</dbReference>
<feature type="domain" description="Guanylate cyclase" evidence="16">
    <location>
        <begin position="1157"/>
        <end position="1289"/>
    </location>
</feature>
<feature type="compositionally biased region" description="Gly residues" evidence="13">
    <location>
        <begin position="707"/>
        <end position="720"/>
    </location>
</feature>
<evidence type="ECO:0000256" key="2">
    <source>
        <dbReference type="ARBA" id="ARBA00012202"/>
    </source>
</evidence>
<sequence>MMIKMTMNLKMLNQVQVVVCWLFLLMSLNTSSTSTSTSSQVNAHMGEAEHHSAHDFNVTTDANGCTTVVHRQDPLLHKPVYRVGVYASEGDQAAFDLYGKLFSEYLTETAGIRFDPPIRFELVPVSLSQLMEQAQEEEVDFLFGSSAIFSCMATEYQAQALVTIINRRESRGHSYDLDLYGGVMFVKKDNHQVNTIQDFIGRTIGAGSITAMGGGQTQFYSLFVNGVSYVADPKQVIFTKDERLVVQGLLDGDFEIGFARTDQIERHTDEQGRPLPDDTFKIINPQTHVLDDGTIFPFVSSTGLHPEWPVAALHHTDKTVSKEVQEALLALTDHAMSIDLQENLLCHTTPHIAQLALDAATSGYFTGFRTARSYFGVRTKQESAGFISKDPVSGDLHCIRGDTLYQDIQCPPEHYKLPKDEFDRSCEVAGLECKQGYECFCQPCIKAFEVDVFQYNENSDGEPNTMLHLAGGSNNATTAVAAASASAAAVLKQSGCSKMSVCGEVQQTKEITLRAIDNVERKNARVEAIIHMERYDITLDVYRVGPYTYEMTWGYPEVGVGILEVFVNGVQIPESPLRITVIERDCSIDFGGRNMAADASGNCQCADSTIEIGGECIDVAIFAVSGSIVGLVIIAIATILYIRHKNRKSDEVWQVFPEELHFDDPVEVIGQGSFGVVVLAEYRGTKVAIKRVLSSQKKKEGSRAGTHSGGRSGSRSGGRSGSRSSFRSPSTDGRTSTAANLENMGFNNEGSVVVAAEASNTTGIGGASIGTHSSHGSNEVADLEVGTVTSGPLENSGILLSHETGGIGSNLVANDNSDYVSRRFSLAFLNRELKGKKSKWAKLFPWCFGDGNGYQSRTLHESVLGSASAARSSRVGQMFCPCINNTARLHAEFKTEMRVLARLRHPCITTVMGAVLTRHHDPVMVMEYMEYGSLHDLLRNDTMLLTGEIILQITRDLAQGLRFLHANKPQPILHGDLKARNILIDNRFRAKLCDFGLCTKRSSEISGTPFWLAPEYLLGEKYNASCDIYSVGIILYEIFSRKNPYEGENFKQVIRGVCNRRVNKRPKIPPQTPPKFVDLMKKCWSHEIHYRPPARVLDTSLMEMSPEDAEPLEEGAGETIWKRADAAMTLYDIFPKHVAEALQKGQKVEPEKHELVTVIFSDIIDYTKISRYLPPEKVCDMLDRLYVAFDHCARNHQVFKVETIGDAWMGVTNLENNQEDCHVKNIAEMAVDMVNTASQIIIDPDDPDMGCVRIRVGFHSGSVVSNVIGSLNKRYCLFGDTVNTASRMESNSAVNRILCSERSYVLLKKQAKKMHTKRRGTITVKGKGEMAVYWVGDNLLKPRKGIKEKTVEFDFDSHAKSEGARDASFRSSFNIGSSFKSAEAENKPFMENSGYIGDIDRNTVPSSQETPTMDSDDELEETGDLDGIKVKMEDPNEVKGYDDSLNGFEDALVNSEFVVA</sequence>
<dbReference type="Gene3D" id="1.10.510.10">
    <property type="entry name" value="Transferase(Phosphotransferase) domain 1"/>
    <property type="match status" value="1"/>
</dbReference>
<dbReference type="Pfam" id="PF07714">
    <property type="entry name" value="PK_Tyr_Ser-Thr"/>
    <property type="match status" value="1"/>
</dbReference>
<feature type="signal peptide" evidence="14">
    <location>
        <begin position="1"/>
        <end position="33"/>
    </location>
</feature>
<dbReference type="FunFam" id="3.30.70.1230:FF:000030">
    <property type="entry name" value="Si:ch211-215j19.12"/>
    <property type="match status" value="1"/>
</dbReference>
<keyword evidence="6 12" id="KW-0067">ATP-binding</keyword>
<evidence type="ECO:0000256" key="14">
    <source>
        <dbReference type="SAM" id="SignalP"/>
    </source>
</evidence>
<dbReference type="Gene3D" id="3.30.70.1230">
    <property type="entry name" value="Nucleotide cyclase"/>
    <property type="match status" value="1"/>
</dbReference>
<protein>
    <recommendedName>
        <fullName evidence="2">guanylate cyclase</fullName>
        <ecNumber evidence="2">4.6.1.2</ecNumber>
    </recommendedName>
</protein>
<organism evidence="17 18">
    <name type="scientific">Seminavis robusta</name>
    <dbReference type="NCBI Taxonomy" id="568900"/>
    <lineage>
        <taxon>Eukaryota</taxon>
        <taxon>Sar</taxon>
        <taxon>Stramenopiles</taxon>
        <taxon>Ochrophyta</taxon>
        <taxon>Bacillariophyta</taxon>
        <taxon>Bacillariophyceae</taxon>
        <taxon>Bacillariophycidae</taxon>
        <taxon>Naviculales</taxon>
        <taxon>Naviculaceae</taxon>
        <taxon>Seminavis</taxon>
    </lineage>
</organism>
<evidence type="ECO:0000256" key="8">
    <source>
        <dbReference type="ARBA" id="ARBA00023136"/>
    </source>
</evidence>
<feature type="region of interest" description="Disordered" evidence="13">
    <location>
        <begin position="1390"/>
        <end position="1445"/>
    </location>
</feature>
<keyword evidence="18" id="KW-1185">Reference proteome</keyword>
<feature type="compositionally biased region" description="Basic and acidic residues" evidence="13">
    <location>
        <begin position="1426"/>
        <end position="1442"/>
    </location>
</feature>
<dbReference type="InterPro" id="IPR001054">
    <property type="entry name" value="A/G_cyclase"/>
</dbReference>
<keyword evidence="8" id="KW-0472">Membrane</keyword>
<evidence type="ECO:0000256" key="11">
    <source>
        <dbReference type="PROSITE-ProRule" id="PRU00087"/>
    </source>
</evidence>
<evidence type="ECO:0000256" key="1">
    <source>
        <dbReference type="ARBA" id="ARBA00004167"/>
    </source>
</evidence>
<dbReference type="SMART" id="SM00220">
    <property type="entry name" value="S_TKc"/>
    <property type="match status" value="1"/>
</dbReference>
<evidence type="ECO:0000256" key="3">
    <source>
        <dbReference type="ARBA" id="ARBA00022527"/>
    </source>
</evidence>
<name>A0A9N8HVR3_9STRA</name>
<keyword evidence="7" id="KW-1133">Transmembrane helix</keyword>
<dbReference type="InterPro" id="IPR050401">
    <property type="entry name" value="Cyclic_nucleotide_synthase"/>
</dbReference>
<evidence type="ECO:0000259" key="16">
    <source>
        <dbReference type="PROSITE" id="PS50125"/>
    </source>
</evidence>
<gene>
    <name evidence="17" type="ORF">SEMRO_2031_G311830.1</name>
</gene>
<dbReference type="GO" id="GO:0004674">
    <property type="term" value="F:protein serine/threonine kinase activity"/>
    <property type="evidence" value="ECO:0007669"/>
    <property type="project" value="UniProtKB-KW"/>
</dbReference>
<dbReference type="Pfam" id="PF00211">
    <property type="entry name" value="Guanylate_cyc"/>
    <property type="match status" value="1"/>
</dbReference>
<keyword evidence="3" id="KW-0808">Transferase</keyword>
<keyword evidence="3" id="KW-0418">Kinase</keyword>
<keyword evidence="14" id="KW-0732">Signal</keyword>
<dbReference type="PANTHER" id="PTHR11920:SF335">
    <property type="entry name" value="GUANYLATE CYCLASE"/>
    <property type="match status" value="1"/>
</dbReference>
<dbReference type="CDD" id="cd07302">
    <property type="entry name" value="CHD"/>
    <property type="match status" value="1"/>
</dbReference>
<dbReference type="InterPro" id="IPR029787">
    <property type="entry name" value="Nucleotide_cyclase"/>
</dbReference>
<keyword evidence="5 12" id="KW-0547">Nucleotide-binding</keyword>
<dbReference type="GO" id="GO:0005886">
    <property type="term" value="C:plasma membrane"/>
    <property type="evidence" value="ECO:0007669"/>
    <property type="project" value="TreeGrafter"/>
</dbReference>
<feature type="chain" id="PRO_5040363650" description="guanylate cyclase" evidence="14">
    <location>
        <begin position="34"/>
        <end position="1460"/>
    </location>
</feature>
<feature type="repeat" description="Filamin" evidence="11">
    <location>
        <begin position="483"/>
        <end position="581"/>
    </location>
</feature>
<feature type="region of interest" description="Disordered" evidence="13">
    <location>
        <begin position="698"/>
        <end position="743"/>
    </location>
</feature>
<dbReference type="PANTHER" id="PTHR11920">
    <property type="entry name" value="GUANYLYL CYCLASE"/>
    <property type="match status" value="1"/>
</dbReference>
<dbReference type="SUPFAM" id="SSF56112">
    <property type="entry name" value="Protein kinase-like (PK-like)"/>
    <property type="match status" value="1"/>
</dbReference>
<accession>A0A9N8HVR3</accession>
<evidence type="ECO:0000256" key="12">
    <source>
        <dbReference type="PROSITE-ProRule" id="PRU10141"/>
    </source>
</evidence>
<dbReference type="InterPro" id="IPR014756">
    <property type="entry name" value="Ig_E-set"/>
</dbReference>
<evidence type="ECO:0000256" key="5">
    <source>
        <dbReference type="ARBA" id="ARBA00022741"/>
    </source>
</evidence>
<feature type="compositionally biased region" description="Acidic residues" evidence="13">
    <location>
        <begin position="1414"/>
        <end position="1424"/>
    </location>
</feature>
<feature type="compositionally biased region" description="Low complexity" evidence="13">
    <location>
        <begin position="721"/>
        <end position="730"/>
    </location>
</feature>
<feature type="binding site" evidence="12">
    <location>
        <position position="690"/>
    </location>
    <ligand>
        <name>ATP</name>
        <dbReference type="ChEBI" id="CHEBI:30616"/>
    </ligand>
</feature>
<dbReference type="SUPFAM" id="SSF81296">
    <property type="entry name" value="E set domains"/>
    <property type="match status" value="1"/>
</dbReference>
<feature type="domain" description="Protein kinase" evidence="15">
    <location>
        <begin position="663"/>
        <end position="1101"/>
    </location>
</feature>
<evidence type="ECO:0000256" key="6">
    <source>
        <dbReference type="ARBA" id="ARBA00022840"/>
    </source>
</evidence>
<dbReference type="GO" id="GO:0004016">
    <property type="term" value="F:adenylate cyclase activity"/>
    <property type="evidence" value="ECO:0007669"/>
    <property type="project" value="TreeGrafter"/>
</dbReference>
<dbReference type="PROSITE" id="PS00107">
    <property type="entry name" value="PROTEIN_KINASE_ATP"/>
    <property type="match status" value="1"/>
</dbReference>
<dbReference type="InterPro" id="IPR017868">
    <property type="entry name" value="Filamin/ABP280_repeat-like"/>
</dbReference>
<evidence type="ECO:0000313" key="17">
    <source>
        <dbReference type="EMBL" id="CAB9527621.1"/>
    </source>
</evidence>
<dbReference type="PROSITE" id="PS50194">
    <property type="entry name" value="FILAMIN_REPEAT"/>
    <property type="match status" value="1"/>
</dbReference>
<dbReference type="EMBL" id="CAICTM010002029">
    <property type="protein sequence ID" value="CAB9527621.1"/>
    <property type="molecule type" value="Genomic_DNA"/>
</dbReference>
<dbReference type="InterPro" id="IPR008271">
    <property type="entry name" value="Ser/Thr_kinase_AS"/>
</dbReference>
<evidence type="ECO:0000256" key="10">
    <source>
        <dbReference type="ARBA" id="ARBA00023293"/>
    </source>
</evidence>
<dbReference type="GO" id="GO:0035556">
    <property type="term" value="P:intracellular signal transduction"/>
    <property type="evidence" value="ECO:0007669"/>
    <property type="project" value="InterPro"/>
</dbReference>
<feature type="compositionally biased region" description="Polar residues" evidence="13">
    <location>
        <begin position="731"/>
        <end position="743"/>
    </location>
</feature>
<keyword evidence="4" id="KW-0812">Transmembrane</keyword>
<evidence type="ECO:0000313" key="18">
    <source>
        <dbReference type="Proteomes" id="UP001153069"/>
    </source>
</evidence>
<dbReference type="InterPro" id="IPR017441">
    <property type="entry name" value="Protein_kinase_ATP_BS"/>
</dbReference>
<dbReference type="GO" id="GO:0007168">
    <property type="term" value="P:receptor guanylyl cyclase signaling pathway"/>
    <property type="evidence" value="ECO:0007669"/>
    <property type="project" value="TreeGrafter"/>
</dbReference>
<dbReference type="Gene3D" id="3.30.200.20">
    <property type="entry name" value="Phosphorylase Kinase, domain 1"/>
    <property type="match status" value="1"/>
</dbReference>